<dbReference type="SUPFAM" id="SSF48371">
    <property type="entry name" value="ARM repeat"/>
    <property type="match status" value="1"/>
</dbReference>
<dbReference type="Proteomes" id="UP001221142">
    <property type="component" value="Unassembled WGS sequence"/>
</dbReference>
<sequence length="408" mass="44794">MQSLGNQSRASLVSWWSDSNPALKYGPTINLHTLAKPLLRFMYHRQARKYIGNLVDITSELAICSSYLGCKYVADRTKVMVLRRLGGISGSWEPIEGGGPSTIHWASTFSETWQLLESSNADIRMETARVITNLLRFDESLVVPVMELNLVEKLVSMLHDDNLYLVWKALDALTAIALWPLGAKAVAVSDALGYTEELLASPYVGLCMPAAVLLGTVSCHSGLPAATVAVIAKSNPLTRIAAILVQGKCDELGKDSWTVSYGLRGLQRMAHSADGAQRIMDTTILAPVVVQFLEPKPNYSLHQEMSCRLIGKLASHENVIPKLLELDTLPKMVQLLVTNPPIWVAYAAVAAMCQFSCWKVGAEAILETEGALATISKLHYQNKHWNRERDELLQNLGNCRPESTAPTA</sequence>
<accession>A0AAD7C8M6</accession>
<keyword evidence="2" id="KW-1185">Reference proteome</keyword>
<dbReference type="AlphaFoldDB" id="A0AAD7C8M6"/>
<gene>
    <name evidence="1" type="ORF">FB45DRAFT_363370</name>
</gene>
<dbReference type="InterPro" id="IPR011989">
    <property type="entry name" value="ARM-like"/>
</dbReference>
<comment type="caution">
    <text evidence="1">The sequence shown here is derived from an EMBL/GenBank/DDBJ whole genome shotgun (WGS) entry which is preliminary data.</text>
</comment>
<evidence type="ECO:0000313" key="1">
    <source>
        <dbReference type="EMBL" id="KAJ7641918.1"/>
    </source>
</evidence>
<dbReference type="InterPro" id="IPR016024">
    <property type="entry name" value="ARM-type_fold"/>
</dbReference>
<organism evidence="1 2">
    <name type="scientific">Roridomyces roridus</name>
    <dbReference type="NCBI Taxonomy" id="1738132"/>
    <lineage>
        <taxon>Eukaryota</taxon>
        <taxon>Fungi</taxon>
        <taxon>Dikarya</taxon>
        <taxon>Basidiomycota</taxon>
        <taxon>Agaricomycotina</taxon>
        <taxon>Agaricomycetes</taxon>
        <taxon>Agaricomycetidae</taxon>
        <taxon>Agaricales</taxon>
        <taxon>Marasmiineae</taxon>
        <taxon>Mycenaceae</taxon>
        <taxon>Roridomyces</taxon>
    </lineage>
</organism>
<name>A0AAD7C8M6_9AGAR</name>
<proteinExistence type="predicted"/>
<evidence type="ECO:0000313" key="2">
    <source>
        <dbReference type="Proteomes" id="UP001221142"/>
    </source>
</evidence>
<dbReference type="EMBL" id="JARKIF010000004">
    <property type="protein sequence ID" value="KAJ7641918.1"/>
    <property type="molecule type" value="Genomic_DNA"/>
</dbReference>
<reference evidence="1" key="1">
    <citation type="submission" date="2023-03" db="EMBL/GenBank/DDBJ databases">
        <title>Massive genome expansion in bonnet fungi (Mycena s.s.) driven by repeated elements and novel gene families across ecological guilds.</title>
        <authorList>
            <consortium name="Lawrence Berkeley National Laboratory"/>
            <person name="Harder C.B."/>
            <person name="Miyauchi S."/>
            <person name="Viragh M."/>
            <person name="Kuo A."/>
            <person name="Thoen E."/>
            <person name="Andreopoulos B."/>
            <person name="Lu D."/>
            <person name="Skrede I."/>
            <person name="Drula E."/>
            <person name="Henrissat B."/>
            <person name="Morin E."/>
            <person name="Kohler A."/>
            <person name="Barry K."/>
            <person name="LaButti K."/>
            <person name="Morin E."/>
            <person name="Salamov A."/>
            <person name="Lipzen A."/>
            <person name="Mereny Z."/>
            <person name="Hegedus B."/>
            <person name="Baldrian P."/>
            <person name="Stursova M."/>
            <person name="Weitz H."/>
            <person name="Taylor A."/>
            <person name="Grigoriev I.V."/>
            <person name="Nagy L.G."/>
            <person name="Martin F."/>
            <person name="Kauserud H."/>
        </authorList>
    </citation>
    <scope>NUCLEOTIDE SEQUENCE</scope>
    <source>
        <strain evidence="1">9284</strain>
    </source>
</reference>
<protein>
    <submittedName>
        <fullName evidence="1">Armadillo-type protein</fullName>
    </submittedName>
</protein>
<dbReference type="Gene3D" id="1.25.10.10">
    <property type="entry name" value="Leucine-rich Repeat Variant"/>
    <property type="match status" value="1"/>
</dbReference>